<reference evidence="5" key="1">
    <citation type="journal article" date="2019" name="Int. J. Syst. Evol. Microbiol.">
        <title>The Global Catalogue of Microorganisms (GCM) 10K type strain sequencing project: providing services to taxonomists for standard genome sequencing and annotation.</title>
        <authorList>
            <consortium name="The Broad Institute Genomics Platform"/>
            <consortium name="The Broad Institute Genome Sequencing Center for Infectious Disease"/>
            <person name="Wu L."/>
            <person name="Ma J."/>
        </authorList>
    </citation>
    <scope>NUCLEOTIDE SEQUENCE [LARGE SCALE GENOMIC DNA]</scope>
    <source>
        <strain evidence="5">DT72</strain>
    </source>
</reference>
<dbReference type="Gene3D" id="1.10.10.60">
    <property type="entry name" value="Homeodomain-like"/>
    <property type="match status" value="1"/>
</dbReference>
<comment type="caution">
    <text evidence="4">The sequence shown here is derived from an EMBL/GenBank/DDBJ whole genome shotgun (WGS) entry which is preliminary data.</text>
</comment>
<keyword evidence="2" id="KW-0067">ATP-binding</keyword>
<dbReference type="Gene3D" id="3.30.450.40">
    <property type="match status" value="1"/>
</dbReference>
<dbReference type="PROSITE" id="PS50045">
    <property type="entry name" value="SIGMA54_INTERACT_4"/>
    <property type="match status" value="1"/>
</dbReference>
<evidence type="ECO:0000313" key="5">
    <source>
        <dbReference type="Proteomes" id="UP001597286"/>
    </source>
</evidence>
<dbReference type="PRINTS" id="PR01590">
    <property type="entry name" value="HTHFIS"/>
</dbReference>
<name>A0ABW4PA21_9NOCA</name>
<protein>
    <submittedName>
        <fullName evidence="4">Sigma-54-dependent Fis family transcriptional regulator</fullName>
    </submittedName>
</protein>
<dbReference type="Proteomes" id="UP001597286">
    <property type="component" value="Unassembled WGS sequence"/>
</dbReference>
<dbReference type="SUPFAM" id="SSF46689">
    <property type="entry name" value="Homeodomain-like"/>
    <property type="match status" value="1"/>
</dbReference>
<dbReference type="InterPro" id="IPR002197">
    <property type="entry name" value="HTH_Fis"/>
</dbReference>
<feature type="domain" description="Sigma-54 factor interaction" evidence="3">
    <location>
        <begin position="424"/>
        <end position="482"/>
    </location>
</feature>
<keyword evidence="5" id="KW-1185">Reference proteome</keyword>
<keyword evidence="1" id="KW-0547">Nucleotide-binding</keyword>
<dbReference type="InterPro" id="IPR002078">
    <property type="entry name" value="Sigma_54_int"/>
</dbReference>
<dbReference type="PANTHER" id="PTHR32071">
    <property type="entry name" value="TRANSCRIPTIONAL REGULATORY PROTEIN"/>
    <property type="match status" value="1"/>
</dbReference>
<dbReference type="InterPro" id="IPR029016">
    <property type="entry name" value="GAF-like_dom_sf"/>
</dbReference>
<dbReference type="RefSeq" id="WP_378487313.1">
    <property type="nucleotide sequence ID" value="NZ_JBHUFB010000020.1"/>
</dbReference>
<organism evidence="4 5">
    <name type="scientific">Rhodococcus gannanensis</name>
    <dbReference type="NCBI Taxonomy" id="1960308"/>
    <lineage>
        <taxon>Bacteria</taxon>
        <taxon>Bacillati</taxon>
        <taxon>Actinomycetota</taxon>
        <taxon>Actinomycetes</taxon>
        <taxon>Mycobacteriales</taxon>
        <taxon>Nocardiaceae</taxon>
        <taxon>Rhodococcus</taxon>
    </lineage>
</organism>
<evidence type="ECO:0000256" key="1">
    <source>
        <dbReference type="ARBA" id="ARBA00022741"/>
    </source>
</evidence>
<proteinExistence type="predicted"/>
<dbReference type="EMBL" id="JBHUFB010000020">
    <property type="protein sequence ID" value="MFD1814846.1"/>
    <property type="molecule type" value="Genomic_DNA"/>
</dbReference>
<gene>
    <name evidence="4" type="ORF">ACFSJG_21720</name>
</gene>
<evidence type="ECO:0000313" key="4">
    <source>
        <dbReference type="EMBL" id="MFD1814846.1"/>
    </source>
</evidence>
<dbReference type="SUPFAM" id="SSF52540">
    <property type="entry name" value="P-loop containing nucleoside triphosphate hydrolases"/>
    <property type="match status" value="1"/>
</dbReference>
<evidence type="ECO:0000259" key="3">
    <source>
        <dbReference type="PROSITE" id="PS50045"/>
    </source>
</evidence>
<sequence length="567" mass="60479">MREPTRGDGRIEVRPEIELSWKRSALCGVDPGGAFDAEPAADLDLSSRLLRAARPVLDEIGVQIEGTELCVLLADPDCRIVARVFDTPAVERRMERLGAIIGSRFGEDRAGTNALGTPLELRRGIIVNGDEHYLEQFRELSCYGHPIIHPVTRRVEGILDMTCIAPQVNSLFAPFLQRAAADIQKRLLDGSRASEQRLVDAFHRVSPQGRLAVAAIGEDVLLANRAAQEMLDVADHAVLRGLVGDLRPDQSRVVDLELASGEPVTVHVDRIAGADGGALFRVSPAERRSTPIPRGSSRIEPGARVRAEVRRLRDTRESVAILGEPGTGRTSAARDVAGDTGTRWLDATQVVVQGVGSWVTELGAHLRDGAVVVVEQVHLLPESVLSLLASALTGDGPRVVLTAAPGPDLPGPVASLVARCPGQVSLPPLRQRLTELPDLAQGVLDEIAPGTRLTAPALAALAAAPWPGNLAELRVVLGDAARRVAPGDGGRSASRIAVSDLPEHYRTSERLARLGGRERAERQAIVEALDACGGNKVHAAAQLGISRSTLYARMRALDITVESANRA</sequence>
<dbReference type="InterPro" id="IPR027417">
    <property type="entry name" value="P-loop_NTPase"/>
</dbReference>
<dbReference type="InterPro" id="IPR009057">
    <property type="entry name" value="Homeodomain-like_sf"/>
</dbReference>
<evidence type="ECO:0000256" key="2">
    <source>
        <dbReference type="ARBA" id="ARBA00022840"/>
    </source>
</evidence>
<dbReference type="Pfam" id="PF02954">
    <property type="entry name" value="HTH_8"/>
    <property type="match status" value="1"/>
</dbReference>
<accession>A0ABW4PA21</accession>
<dbReference type="Gene3D" id="1.10.8.60">
    <property type="match status" value="1"/>
</dbReference>